<evidence type="ECO:0000259" key="3">
    <source>
        <dbReference type="Pfam" id="PF00932"/>
    </source>
</evidence>
<dbReference type="InterPro" id="IPR032812">
    <property type="entry name" value="SbsA_Ig"/>
</dbReference>
<evidence type="ECO:0000259" key="4">
    <source>
        <dbReference type="Pfam" id="PF13205"/>
    </source>
</evidence>
<dbReference type="InterPro" id="IPR001322">
    <property type="entry name" value="Lamin_tail_dom"/>
</dbReference>
<feature type="chain" id="PRO_5038411264" evidence="2">
    <location>
        <begin position="22"/>
        <end position="567"/>
    </location>
</feature>
<evidence type="ECO:0000256" key="1">
    <source>
        <dbReference type="ARBA" id="ARBA00022729"/>
    </source>
</evidence>
<reference evidence="5" key="1">
    <citation type="submission" date="2021-06" db="EMBL/GenBank/DDBJ databases">
        <authorList>
            <person name="Huq M.A."/>
        </authorList>
    </citation>
    <scope>NUCLEOTIDE SEQUENCE</scope>
    <source>
        <strain evidence="5">MAH-26</strain>
    </source>
</reference>
<dbReference type="Proteomes" id="UP000812270">
    <property type="component" value="Unassembled WGS sequence"/>
</dbReference>
<name>A0A9E2S4P7_9BACT</name>
<gene>
    <name evidence="5" type="ORF">KTO63_05455</name>
</gene>
<sequence>MKFFFTAVTMLLLTNVSYTQAKRFDVLITEIMPIPSPVVGLPSSKYVEIKNVSPAAINLKNWKLCAANSTATITQSVLLKPDSFLLICTSSNLAALSAIAPTISVTNFPTLYAEGDEIFLLSPEGKTIHSVSYSRSWFNDIKSKGGWSLEMIDTHNPCSGTSNWTASINDKGGTPGKENSATAINVDNTAPQLLKAFASDEKHITLVFSEPVDSTLASLKTNYTLSDNAIASVVVKQPSFTNVILELTSNLTVNKPYDFSVANIQDCSGNMMDNTFIKTGLPSSTDSLDAVINEILFNPTSTGVDYVELYNRSNKILDLKELYIANRSSSGELSSSKQLANERQLFFPNDYLVITENPLTVRKEYLVKNPELMIELPSMPSFSNESGTCVILNKQGKIIDELRYDSKWHFTLIENPKGVALERIDFDAPTQDQNNWHSAAASAGYGTPTYQNSQFKTNGQPHGLVDISPKVFSPDNDGYDDFATINYQFTERGYVCNIYIFDANGRPVRNLVKNGLCGQSGYFRWDGVDEQGKQLPIGNYIVFTEIFNLQGKTQRFKNVVVLARKLR</sequence>
<dbReference type="AlphaFoldDB" id="A0A9E2S4P7"/>
<dbReference type="Pfam" id="PF00932">
    <property type="entry name" value="LTD"/>
    <property type="match status" value="1"/>
</dbReference>
<keyword evidence="6" id="KW-1185">Reference proteome</keyword>
<dbReference type="EMBL" id="JAHSPG010000002">
    <property type="protein sequence ID" value="MBV4356588.1"/>
    <property type="molecule type" value="Genomic_DNA"/>
</dbReference>
<comment type="caution">
    <text evidence="5">The sequence shown here is derived from an EMBL/GenBank/DDBJ whole genome shotgun (WGS) entry which is preliminary data.</text>
</comment>
<dbReference type="RefSeq" id="WP_217790215.1">
    <property type="nucleotide sequence ID" value="NZ_JAHSPG010000002.1"/>
</dbReference>
<evidence type="ECO:0000256" key="2">
    <source>
        <dbReference type="SAM" id="SignalP"/>
    </source>
</evidence>
<feature type="domain" description="LTD" evidence="3">
    <location>
        <begin position="22"/>
        <end position="134"/>
    </location>
</feature>
<proteinExistence type="predicted"/>
<organism evidence="5 6">
    <name type="scientific">Pinibacter aurantiacus</name>
    <dbReference type="NCBI Taxonomy" id="2851599"/>
    <lineage>
        <taxon>Bacteria</taxon>
        <taxon>Pseudomonadati</taxon>
        <taxon>Bacteroidota</taxon>
        <taxon>Chitinophagia</taxon>
        <taxon>Chitinophagales</taxon>
        <taxon>Chitinophagaceae</taxon>
        <taxon>Pinibacter</taxon>
    </lineage>
</organism>
<evidence type="ECO:0000313" key="6">
    <source>
        <dbReference type="Proteomes" id="UP000812270"/>
    </source>
</evidence>
<feature type="signal peptide" evidence="2">
    <location>
        <begin position="1"/>
        <end position="21"/>
    </location>
</feature>
<protein>
    <submittedName>
        <fullName evidence="5">Lamin tail domain-containing protein</fullName>
    </submittedName>
</protein>
<keyword evidence="1 2" id="KW-0732">Signal</keyword>
<evidence type="ECO:0000313" key="5">
    <source>
        <dbReference type="EMBL" id="MBV4356588.1"/>
    </source>
</evidence>
<feature type="domain" description="SbsA Ig-like" evidence="4">
    <location>
        <begin position="182"/>
        <end position="272"/>
    </location>
</feature>
<accession>A0A9E2S4P7</accession>
<dbReference type="Pfam" id="PF13205">
    <property type="entry name" value="Big_5"/>
    <property type="match status" value="1"/>
</dbReference>